<dbReference type="GO" id="GO:0006357">
    <property type="term" value="P:regulation of transcription by RNA polymerase II"/>
    <property type="evidence" value="ECO:0007669"/>
    <property type="project" value="TreeGrafter"/>
</dbReference>
<keyword evidence="4" id="KW-0862">Zinc</keyword>
<feature type="compositionally biased region" description="Low complexity" evidence="9">
    <location>
        <begin position="729"/>
        <end position="753"/>
    </location>
</feature>
<keyword evidence="7" id="KW-0539">Nucleus</keyword>
<comment type="subcellular location">
    <subcellularLocation>
        <location evidence="1">Nucleus</location>
    </subcellularLocation>
</comment>
<evidence type="ECO:0000256" key="1">
    <source>
        <dbReference type="ARBA" id="ARBA00004123"/>
    </source>
</evidence>
<keyword evidence="2" id="KW-0479">Metal-binding</keyword>
<dbReference type="InterPro" id="IPR013087">
    <property type="entry name" value="Znf_C2H2_type"/>
</dbReference>
<feature type="region of interest" description="Disordered" evidence="9">
    <location>
        <begin position="30"/>
        <end position="59"/>
    </location>
</feature>
<keyword evidence="12" id="KW-1185">Reference proteome</keyword>
<evidence type="ECO:0000256" key="8">
    <source>
        <dbReference type="PROSITE-ProRule" id="PRU00042"/>
    </source>
</evidence>
<feature type="region of interest" description="Disordered" evidence="9">
    <location>
        <begin position="604"/>
        <end position="642"/>
    </location>
</feature>
<name>A0A922HTZ6_DERFA</name>
<sequence length="762" mass="86624">MFILDENQEHNLLVILNEINRHLHCNHGEQQDQTISGNKKNLPHATANKSHQRGKQFESIPSPITGFNLGNRQCLIDFILNTVRYFNTFFRFTSSNHYDCFGNSKSKSIIFWLSFFYNRNLYENIDFEQIFDTVPEESSTYHPHHHSHHQHSNQNDKILSVTNKELGAKSKVVLNGVAMTNNTTVNNNATNASNNNVLDKALVNNLKDQNQSIPMDELVSRMNVLQELHLPSGSVANQQQQQQQQQQQTLYQQTLSNLNEFNVPAIGLSTQLSSFHQQLNNMPQLSNMDPKLSSKDSHAGHNVHQFVDTVIFYKLRHLFPTLVNLSRPDVSWKFLINFERDIEVSFMHETFLEFLQNELLQQRLTNKKRTDILKQEVIFMEKMCKMVDREVENEICRLVSQSSQNKPNKLPPLMNNLLQPVSTTGIGQSSVLTMANTEKSTVVKGLRPCPHCGKIFRNTYKLNRHLYVHKDPSEKPFMCNWDNCSYRSISKNDLKSPSNDPYRREALYSTKKEQICIWPGCNFQCLNKSELNRHQLTHEAIKCNYIGCDKIFDKVDKLKKHREKDHIKIEANMTATNEFVSTGGHFATVPAISVTSTPDIATVAASSNHHHQQQQHHGHGHNHQNQHAGSHHHHSSTQQQLQLQQIQMLTQNQLNSIAALHPALTNTDNNGNTDAKLSDLSSHMTLTQVSADPASNGTPQQQSQQTNANHVNNNVINTISSTTSSVPITSIVSTNQPNNSNSSNDPGQQQQNSISVWSSLRS</sequence>
<comment type="caution">
    <text evidence="11">The sequence shown here is derived from an EMBL/GenBank/DDBJ whole genome shotgun (WGS) entry which is preliminary data.</text>
</comment>
<dbReference type="PROSITE" id="PS50157">
    <property type="entry name" value="ZINC_FINGER_C2H2_2"/>
    <property type="match status" value="1"/>
</dbReference>
<evidence type="ECO:0000256" key="6">
    <source>
        <dbReference type="ARBA" id="ARBA00023163"/>
    </source>
</evidence>
<keyword evidence="6" id="KW-0804">Transcription</keyword>
<dbReference type="InterPro" id="IPR036236">
    <property type="entry name" value="Znf_C2H2_sf"/>
</dbReference>
<feature type="domain" description="C2H2-type" evidence="10">
    <location>
        <begin position="447"/>
        <end position="474"/>
    </location>
</feature>
<dbReference type="EMBL" id="ASGP02000004">
    <property type="protein sequence ID" value="KAH9510917.1"/>
    <property type="molecule type" value="Genomic_DNA"/>
</dbReference>
<protein>
    <recommendedName>
        <fullName evidence="10">C2H2-type domain-containing protein</fullName>
    </recommendedName>
</protein>
<dbReference type="PANTHER" id="PTHR46179:SF13">
    <property type="entry name" value="C2H2-TYPE DOMAIN-CONTAINING PROTEIN"/>
    <property type="match status" value="1"/>
</dbReference>
<evidence type="ECO:0000313" key="11">
    <source>
        <dbReference type="EMBL" id="KAH9510917.1"/>
    </source>
</evidence>
<evidence type="ECO:0000256" key="2">
    <source>
        <dbReference type="ARBA" id="ARBA00022723"/>
    </source>
</evidence>
<dbReference type="Gene3D" id="3.30.160.60">
    <property type="entry name" value="Classic Zinc Finger"/>
    <property type="match status" value="2"/>
</dbReference>
<dbReference type="SUPFAM" id="SSF57667">
    <property type="entry name" value="beta-beta-alpha zinc fingers"/>
    <property type="match status" value="1"/>
</dbReference>
<dbReference type="PANTHER" id="PTHR46179">
    <property type="entry name" value="ZINC FINGER PROTEIN"/>
    <property type="match status" value="1"/>
</dbReference>
<reference evidence="11" key="2">
    <citation type="journal article" date="2022" name="Res Sq">
        <title>Comparative Genomics Reveals Insights into the Divergent Evolution of Astigmatic Mites and Household Pest Adaptations.</title>
        <authorList>
            <person name="Xiong Q."/>
            <person name="Wan A.T.-Y."/>
            <person name="Liu X.-Y."/>
            <person name="Fung C.S.-H."/>
            <person name="Xiao X."/>
            <person name="Malainual N."/>
            <person name="Hou J."/>
            <person name="Wang L."/>
            <person name="Wang M."/>
            <person name="Yang K."/>
            <person name="Cui Y."/>
            <person name="Leung E."/>
            <person name="Nong W."/>
            <person name="Shin S.-K."/>
            <person name="Au S."/>
            <person name="Jeong K.Y."/>
            <person name="Chew F.T."/>
            <person name="Hui J."/>
            <person name="Leung T.F."/>
            <person name="Tungtrongchitr A."/>
            <person name="Zhong N."/>
            <person name="Liu Z."/>
            <person name="Tsui S."/>
        </authorList>
    </citation>
    <scope>NUCLEOTIDE SEQUENCE</scope>
    <source>
        <strain evidence="11">Derf</strain>
        <tissue evidence="11">Whole organism</tissue>
    </source>
</reference>
<gene>
    <name evidence="11" type="ORF">DERF_009407</name>
</gene>
<keyword evidence="5" id="KW-0805">Transcription regulation</keyword>
<dbReference type="SMART" id="SM00355">
    <property type="entry name" value="ZnF_C2H2"/>
    <property type="match status" value="3"/>
</dbReference>
<evidence type="ECO:0000256" key="4">
    <source>
        <dbReference type="ARBA" id="ARBA00022833"/>
    </source>
</evidence>
<accession>A0A922HTZ6</accession>
<evidence type="ECO:0000256" key="3">
    <source>
        <dbReference type="ARBA" id="ARBA00022771"/>
    </source>
</evidence>
<dbReference type="Proteomes" id="UP000790347">
    <property type="component" value="Unassembled WGS sequence"/>
</dbReference>
<dbReference type="GO" id="GO:0005634">
    <property type="term" value="C:nucleus"/>
    <property type="evidence" value="ECO:0007669"/>
    <property type="project" value="UniProtKB-SubCell"/>
</dbReference>
<evidence type="ECO:0000256" key="7">
    <source>
        <dbReference type="ARBA" id="ARBA00023242"/>
    </source>
</evidence>
<evidence type="ECO:0000256" key="5">
    <source>
        <dbReference type="ARBA" id="ARBA00023015"/>
    </source>
</evidence>
<dbReference type="GO" id="GO:0008270">
    <property type="term" value="F:zinc ion binding"/>
    <property type="evidence" value="ECO:0007669"/>
    <property type="project" value="UniProtKB-KW"/>
</dbReference>
<dbReference type="AlphaFoldDB" id="A0A922HTZ6"/>
<evidence type="ECO:0000313" key="12">
    <source>
        <dbReference type="Proteomes" id="UP000790347"/>
    </source>
</evidence>
<reference evidence="11" key="1">
    <citation type="submission" date="2013-05" db="EMBL/GenBank/DDBJ databases">
        <authorList>
            <person name="Yim A.K.Y."/>
            <person name="Chan T.F."/>
            <person name="Ji K.M."/>
            <person name="Liu X.Y."/>
            <person name="Zhou J.W."/>
            <person name="Li R.Q."/>
            <person name="Yang K.Y."/>
            <person name="Li J."/>
            <person name="Li M."/>
            <person name="Law P.T.W."/>
            <person name="Wu Y.L."/>
            <person name="Cai Z.L."/>
            <person name="Qin H."/>
            <person name="Bao Y."/>
            <person name="Leung R.K.K."/>
            <person name="Ng P.K.S."/>
            <person name="Zou J."/>
            <person name="Zhong X.J."/>
            <person name="Ran P.X."/>
            <person name="Zhong N.S."/>
            <person name="Liu Z.G."/>
            <person name="Tsui S.K.W."/>
        </authorList>
    </citation>
    <scope>NUCLEOTIDE SEQUENCE</scope>
    <source>
        <strain evidence="11">Derf</strain>
        <tissue evidence="11">Whole organism</tissue>
    </source>
</reference>
<organism evidence="11 12">
    <name type="scientific">Dermatophagoides farinae</name>
    <name type="common">American house dust mite</name>
    <dbReference type="NCBI Taxonomy" id="6954"/>
    <lineage>
        <taxon>Eukaryota</taxon>
        <taxon>Metazoa</taxon>
        <taxon>Ecdysozoa</taxon>
        <taxon>Arthropoda</taxon>
        <taxon>Chelicerata</taxon>
        <taxon>Arachnida</taxon>
        <taxon>Acari</taxon>
        <taxon>Acariformes</taxon>
        <taxon>Sarcoptiformes</taxon>
        <taxon>Astigmata</taxon>
        <taxon>Psoroptidia</taxon>
        <taxon>Analgoidea</taxon>
        <taxon>Pyroglyphidae</taxon>
        <taxon>Dermatophagoidinae</taxon>
        <taxon>Dermatophagoides</taxon>
    </lineage>
</organism>
<evidence type="ECO:0000259" key="10">
    <source>
        <dbReference type="PROSITE" id="PS50157"/>
    </source>
</evidence>
<evidence type="ECO:0000256" key="9">
    <source>
        <dbReference type="SAM" id="MobiDB-lite"/>
    </source>
</evidence>
<dbReference type="InterPro" id="IPR051061">
    <property type="entry name" value="Zinc_finger_trans_reg"/>
</dbReference>
<dbReference type="PROSITE" id="PS00028">
    <property type="entry name" value="ZINC_FINGER_C2H2_1"/>
    <property type="match status" value="2"/>
</dbReference>
<dbReference type="Pfam" id="PF00096">
    <property type="entry name" value="zf-C2H2"/>
    <property type="match status" value="1"/>
</dbReference>
<proteinExistence type="predicted"/>
<feature type="compositionally biased region" description="Basic residues" evidence="9">
    <location>
        <begin position="608"/>
        <end position="635"/>
    </location>
</feature>
<keyword evidence="3 8" id="KW-0863">Zinc-finger</keyword>
<feature type="region of interest" description="Disordered" evidence="9">
    <location>
        <begin position="729"/>
        <end position="762"/>
    </location>
</feature>